<dbReference type="NCBIfam" id="TIGR00254">
    <property type="entry name" value="GGDEF"/>
    <property type="match status" value="1"/>
</dbReference>
<dbReference type="InterPro" id="IPR015422">
    <property type="entry name" value="PyrdxlP-dep_Trfase_small"/>
</dbReference>
<evidence type="ECO:0000259" key="3">
    <source>
        <dbReference type="PROSITE" id="PS50112"/>
    </source>
</evidence>
<evidence type="ECO:0000259" key="5">
    <source>
        <dbReference type="PROSITE" id="PS50887"/>
    </source>
</evidence>
<dbReference type="SUPFAM" id="SSF53383">
    <property type="entry name" value="PLP-dependent transferases"/>
    <property type="match status" value="1"/>
</dbReference>
<keyword evidence="2" id="KW-1133">Transmembrane helix</keyword>
<dbReference type="InterPro" id="IPR013656">
    <property type="entry name" value="PAS_4"/>
</dbReference>
<dbReference type="SMART" id="SM00052">
    <property type="entry name" value="EAL"/>
    <property type="match status" value="1"/>
</dbReference>
<sequence>MALYVLCVIPPTVIYLTVPSRHTTSWALIGLGSVAAILVGVHRNRPAHRWPWLLLAAANLALTGGDTAYNILEAAFDEQNPFPSLADVFYLSTYPLFAAGIFGIIHFRFPARDRAGLLDALILTSGLALLSWVHLINPIAQAEGQTWLQRAISVAYPLGDVLILAMLVGLLSLGGIRERSVQLLTVGTIGILVSDVLYGVLQLRGTWQVGTPMDLGWVVFFTAWGLAALHPSMVRLTEPMAQPGLGSTKGRLAALAGASLIAPAMLLAQSLRGHAHDVPVTAVFSGVMFLFVLARLWGLVDEHRKAVARERSLRVAAVSLVAAVSPEEVAGAVKAAAATLFGHGQEAAHAAVLLVFDRNRSSLLPVGSPEPRYTWSLDGGRPGESPSELLARGPSLIDVGDLGLEVADALAPSSAALLCPLRLEVSGAQEPLIGALLLAGPVKRLQELSGPAESLAAQAALALARVGLNEEINRRKSEAYFRTLVHNTSDVILIVDDDNTVRYASPSAADTFGRELHASTPLAQLVAPRDHERALHTLGRARAGESQDNGLDIRDDWQVVRGGDGRLDVEVRCRNLRHEQTVHGVVLTLRDVTEQRQLERELVHRAFHDSLTGLPNRVLLLERIERALLRGRRDAGLTCVLFVDLDDFKVVNDMMGHSVGDELLVAVAQRLTAALRLSDTAARLGGDEFAILMEGARDPADAEVLAEQIVRAVGCPFRLVSGSTSVSACVGVAIAHPGDEAEDLLGHADLALYAAKTAGKRQWQRYRPDLHTGMAERHELRASLAGAITKHSFAMRYQPIVEIVTGNVVGFEALIRWPHSRRGLVPPDQFINLAEETGHIMPLGAWVLERAAADVARWQQLRPRPEPLCLNVNVSARQFRDAGFVDEVRHVLESSGLAPGSLVLELTESVLVRRDEQIRAAMGTLKELGVSLAIDDFGTGFSSLSYLREFPIDVLKVDKSFIDDIVTDGQQVALVEGIVRIADVLGLQVIAEGIENDGQRDLLGAMGCRNGQGYLFARPMAAAEAQRFLMVNQERQFTGRQSSPVPRGSRRSSRSAAAARRTQHWEELARLRRESRMCDAVIDEVRGRRIRSGDHWLTDFASCNYLGFDLDPEIMDAIEPYVRRWGTHPSWSRLIGNPRLYPQIEARLADLLGAPDVLLLPTITLIHASVIPVLAAGRSGGGHVFVEARAHRTMYDGCLVAQEQGATVRRFHADRPDELSRLLRAAPVGAPRLVCADGVNSMTGNLPDLPELLRVCRREGALLYVDDAHGFGVIGERGAAETSPYGMRGNCVVRHFGESYDDIVLVGGFSKAYSSLLAFVTAPPALKAHLKVAAGPYLNSGPSPTASLATALVGLDVNERRGDAIRADLHRKTARVLDHARGLGLAMSNMNGLPIIEIPLGEEADLTAVGEYLWDNGVYVTLAAYPLVPRDQAGFRIQITARNTDDEIDRLNDVLTSVAERFPVKRTAAAGGPPWP</sequence>
<dbReference type="Proteomes" id="UP001518140">
    <property type="component" value="Unassembled WGS sequence"/>
</dbReference>
<dbReference type="SUPFAM" id="SSF55785">
    <property type="entry name" value="PYP-like sensor domain (PAS domain)"/>
    <property type="match status" value="1"/>
</dbReference>
<feature type="transmembrane region" description="Helical" evidence="2">
    <location>
        <begin position="183"/>
        <end position="203"/>
    </location>
</feature>
<dbReference type="Pfam" id="PF00990">
    <property type="entry name" value="GGDEF"/>
    <property type="match status" value="1"/>
</dbReference>
<dbReference type="PROSITE" id="PS50887">
    <property type="entry name" value="GGDEF"/>
    <property type="match status" value="1"/>
</dbReference>
<dbReference type="GO" id="GO:0008483">
    <property type="term" value="F:transaminase activity"/>
    <property type="evidence" value="ECO:0007669"/>
    <property type="project" value="UniProtKB-KW"/>
</dbReference>
<dbReference type="InterPro" id="IPR004839">
    <property type="entry name" value="Aminotransferase_I/II_large"/>
</dbReference>
<reference evidence="6 7" key="1">
    <citation type="submission" date="2020-02" db="EMBL/GenBank/DDBJ databases">
        <title>Whole-genome analyses of novel actinobacteria.</title>
        <authorList>
            <person name="Sahin N."/>
            <person name="Tokatli A."/>
        </authorList>
    </citation>
    <scope>NUCLEOTIDE SEQUENCE [LARGE SCALE GENOMIC DNA]</scope>
    <source>
        <strain evidence="6 7">YC419</strain>
    </source>
</reference>
<dbReference type="InterPro" id="IPR029787">
    <property type="entry name" value="Nucleotide_cyclase"/>
</dbReference>
<dbReference type="EMBL" id="JAAKZX010000005">
    <property type="protein sequence ID" value="NGO41080.1"/>
    <property type="molecule type" value="Genomic_DNA"/>
</dbReference>
<feature type="transmembrane region" description="Helical" evidence="2">
    <location>
        <begin position="84"/>
        <end position="105"/>
    </location>
</feature>
<dbReference type="PROSITE" id="PS50883">
    <property type="entry name" value="EAL"/>
    <property type="match status" value="1"/>
</dbReference>
<feature type="transmembrane region" description="Helical" evidence="2">
    <location>
        <begin position="53"/>
        <end position="72"/>
    </location>
</feature>
<dbReference type="InterPro" id="IPR035965">
    <property type="entry name" value="PAS-like_dom_sf"/>
</dbReference>
<dbReference type="InterPro" id="IPR000160">
    <property type="entry name" value="GGDEF_dom"/>
</dbReference>
<dbReference type="CDD" id="cd00130">
    <property type="entry name" value="PAS"/>
    <property type="match status" value="1"/>
</dbReference>
<feature type="domain" description="GGDEF" evidence="5">
    <location>
        <begin position="636"/>
        <end position="768"/>
    </location>
</feature>
<keyword evidence="7" id="KW-1185">Reference proteome</keyword>
<evidence type="ECO:0000256" key="1">
    <source>
        <dbReference type="SAM" id="MobiDB-lite"/>
    </source>
</evidence>
<gene>
    <name evidence="6" type="ORF">G6048_02525</name>
</gene>
<evidence type="ECO:0000313" key="6">
    <source>
        <dbReference type="EMBL" id="NGO41080.1"/>
    </source>
</evidence>
<evidence type="ECO:0000256" key="2">
    <source>
        <dbReference type="SAM" id="Phobius"/>
    </source>
</evidence>
<proteinExistence type="predicted"/>
<dbReference type="PANTHER" id="PTHR44757:SF2">
    <property type="entry name" value="BIOFILM ARCHITECTURE MAINTENANCE PROTEIN MBAA"/>
    <property type="match status" value="1"/>
</dbReference>
<dbReference type="InterPro" id="IPR015424">
    <property type="entry name" value="PyrdxlP-dep_Trfase"/>
</dbReference>
<dbReference type="Gene3D" id="3.30.70.270">
    <property type="match status" value="1"/>
</dbReference>
<dbReference type="CDD" id="cd01949">
    <property type="entry name" value="GGDEF"/>
    <property type="match status" value="1"/>
</dbReference>
<dbReference type="CDD" id="cd01948">
    <property type="entry name" value="EAL"/>
    <property type="match status" value="1"/>
</dbReference>
<dbReference type="InterPro" id="IPR043128">
    <property type="entry name" value="Rev_trsase/Diguanyl_cyclase"/>
</dbReference>
<dbReference type="SMART" id="SM00091">
    <property type="entry name" value="PAS"/>
    <property type="match status" value="1"/>
</dbReference>
<keyword evidence="2" id="KW-0812">Transmembrane</keyword>
<dbReference type="SUPFAM" id="SSF55073">
    <property type="entry name" value="Nucleotide cyclase"/>
    <property type="match status" value="1"/>
</dbReference>
<dbReference type="InterPro" id="IPR052155">
    <property type="entry name" value="Biofilm_reg_signaling"/>
</dbReference>
<dbReference type="Gene3D" id="3.40.640.10">
    <property type="entry name" value="Type I PLP-dependent aspartate aminotransferase-like (Major domain)"/>
    <property type="match status" value="1"/>
</dbReference>
<dbReference type="Gene3D" id="3.20.20.450">
    <property type="entry name" value="EAL domain"/>
    <property type="match status" value="1"/>
</dbReference>
<feature type="domain" description="PAS" evidence="3">
    <location>
        <begin position="477"/>
        <end position="513"/>
    </location>
</feature>
<dbReference type="InterPro" id="IPR001633">
    <property type="entry name" value="EAL_dom"/>
</dbReference>
<evidence type="ECO:0000259" key="4">
    <source>
        <dbReference type="PROSITE" id="PS50883"/>
    </source>
</evidence>
<keyword evidence="6" id="KW-0808">Transferase</keyword>
<dbReference type="SUPFAM" id="SSF141868">
    <property type="entry name" value="EAL domain-like"/>
    <property type="match status" value="1"/>
</dbReference>
<dbReference type="PROSITE" id="PS50112">
    <property type="entry name" value="PAS"/>
    <property type="match status" value="1"/>
</dbReference>
<comment type="caution">
    <text evidence="6">The sequence shown here is derived from an EMBL/GenBank/DDBJ whole genome shotgun (WGS) entry which is preliminary data.</text>
</comment>
<feature type="transmembrane region" description="Helical" evidence="2">
    <location>
        <begin position="278"/>
        <end position="300"/>
    </location>
</feature>
<dbReference type="Pfam" id="PF00563">
    <property type="entry name" value="EAL"/>
    <property type="match status" value="1"/>
</dbReference>
<dbReference type="Pfam" id="PF00155">
    <property type="entry name" value="Aminotran_1_2"/>
    <property type="match status" value="1"/>
</dbReference>
<dbReference type="SMART" id="SM00267">
    <property type="entry name" value="GGDEF"/>
    <property type="match status" value="1"/>
</dbReference>
<accession>A0ABX0DGT2</accession>
<organism evidence="6 7">
    <name type="scientific">Streptomyces ureilyticus</name>
    <dbReference type="NCBI Taxonomy" id="1775131"/>
    <lineage>
        <taxon>Bacteria</taxon>
        <taxon>Bacillati</taxon>
        <taxon>Actinomycetota</taxon>
        <taxon>Actinomycetes</taxon>
        <taxon>Kitasatosporales</taxon>
        <taxon>Streptomycetaceae</taxon>
        <taxon>Streptomyces</taxon>
    </lineage>
</organism>
<dbReference type="InterPro" id="IPR035919">
    <property type="entry name" value="EAL_sf"/>
</dbReference>
<dbReference type="Gene3D" id="3.30.450.20">
    <property type="entry name" value="PAS domain"/>
    <property type="match status" value="1"/>
</dbReference>
<protein>
    <submittedName>
        <fullName evidence="6">Aminotransferase class I/II-fold pyridoxal phosphate-dependent enzyme</fullName>
    </submittedName>
</protein>
<dbReference type="PANTHER" id="PTHR44757">
    <property type="entry name" value="DIGUANYLATE CYCLASE DGCP"/>
    <property type="match status" value="1"/>
</dbReference>
<dbReference type="RefSeq" id="WP_165337738.1">
    <property type="nucleotide sequence ID" value="NZ_JAAKZX010000005.1"/>
</dbReference>
<feature type="region of interest" description="Disordered" evidence="1">
    <location>
        <begin position="1036"/>
        <end position="1060"/>
    </location>
</feature>
<dbReference type="InterPro" id="IPR000014">
    <property type="entry name" value="PAS"/>
</dbReference>
<evidence type="ECO:0000313" key="7">
    <source>
        <dbReference type="Proteomes" id="UP001518140"/>
    </source>
</evidence>
<dbReference type="InterPro" id="IPR015421">
    <property type="entry name" value="PyrdxlP-dep_Trfase_major"/>
</dbReference>
<feature type="transmembrane region" description="Helical" evidence="2">
    <location>
        <begin position="252"/>
        <end position="272"/>
    </location>
</feature>
<dbReference type="Gene3D" id="3.90.1150.10">
    <property type="entry name" value="Aspartate Aminotransferase, domain 1"/>
    <property type="match status" value="1"/>
</dbReference>
<keyword evidence="2" id="KW-0472">Membrane</keyword>
<feature type="domain" description="EAL" evidence="4">
    <location>
        <begin position="777"/>
        <end position="1033"/>
    </location>
</feature>
<feature type="transmembrane region" description="Helical" evidence="2">
    <location>
        <begin position="117"/>
        <end position="135"/>
    </location>
</feature>
<keyword evidence="6" id="KW-0032">Aminotransferase</keyword>
<feature type="transmembrane region" description="Helical" evidence="2">
    <location>
        <begin position="215"/>
        <end position="231"/>
    </location>
</feature>
<dbReference type="Pfam" id="PF08448">
    <property type="entry name" value="PAS_4"/>
    <property type="match status" value="1"/>
</dbReference>
<dbReference type="NCBIfam" id="TIGR00229">
    <property type="entry name" value="sensory_box"/>
    <property type="match status" value="1"/>
</dbReference>
<name>A0ABX0DGT2_9ACTN</name>
<feature type="transmembrane region" description="Helical" evidence="2">
    <location>
        <begin position="23"/>
        <end position="41"/>
    </location>
</feature>
<feature type="transmembrane region" description="Helical" evidence="2">
    <location>
        <begin position="155"/>
        <end position="176"/>
    </location>
</feature>